<evidence type="ECO:0000313" key="6">
    <source>
        <dbReference type="EMBL" id="KGN38936.1"/>
    </source>
</evidence>
<dbReference type="Pfam" id="PF13657">
    <property type="entry name" value="Couple_hipA"/>
    <property type="match status" value="1"/>
</dbReference>
<feature type="domain" description="HipA-like C-terminal" evidence="4">
    <location>
        <begin position="151"/>
        <end position="385"/>
    </location>
</feature>
<dbReference type="GO" id="GO:0004674">
    <property type="term" value="F:protein serine/threonine kinase activity"/>
    <property type="evidence" value="ECO:0007669"/>
    <property type="project" value="TreeGrafter"/>
</dbReference>
<protein>
    <submittedName>
        <fullName evidence="6">Phosphatidylinositol kinase</fullName>
    </submittedName>
</protein>
<dbReference type="InterPro" id="IPR012893">
    <property type="entry name" value="HipA-like_C"/>
</dbReference>
<feature type="domain" description="HipA N-terminal subdomain 1" evidence="5">
    <location>
        <begin position="4"/>
        <end position="103"/>
    </location>
</feature>
<name>A0A0A0JTG1_9MICO</name>
<reference evidence="6 7" key="1">
    <citation type="submission" date="2013-08" db="EMBL/GenBank/DDBJ databases">
        <title>The genome sequence of Knoellia aerolata.</title>
        <authorList>
            <person name="Zhu W."/>
            <person name="Wang G."/>
        </authorList>
    </citation>
    <scope>NUCLEOTIDE SEQUENCE [LARGE SCALE GENOMIC DNA]</scope>
    <source>
        <strain evidence="6 7">DSM 18566</strain>
    </source>
</reference>
<dbReference type="InterPro" id="IPR017508">
    <property type="entry name" value="HipA_N1"/>
</dbReference>
<dbReference type="InterPro" id="IPR052028">
    <property type="entry name" value="HipA_Ser/Thr_kinase"/>
</dbReference>
<dbReference type="OrthoDB" id="3182374at2"/>
<proteinExistence type="inferred from homology"/>
<dbReference type="eggNOG" id="COG3550">
    <property type="taxonomic scope" value="Bacteria"/>
</dbReference>
<dbReference type="CDD" id="cd17808">
    <property type="entry name" value="HipA_Ec_like"/>
    <property type="match status" value="1"/>
</dbReference>
<evidence type="ECO:0000259" key="4">
    <source>
        <dbReference type="Pfam" id="PF07804"/>
    </source>
</evidence>
<evidence type="ECO:0000256" key="1">
    <source>
        <dbReference type="ARBA" id="ARBA00010164"/>
    </source>
</evidence>
<dbReference type="Proteomes" id="UP000030013">
    <property type="component" value="Unassembled WGS sequence"/>
</dbReference>
<dbReference type="EMBL" id="AVPL01000084">
    <property type="protein sequence ID" value="KGN38936.1"/>
    <property type="molecule type" value="Genomic_DNA"/>
</dbReference>
<comment type="similarity">
    <text evidence="1">Belongs to the HipA Ser/Thr kinase family.</text>
</comment>
<keyword evidence="7" id="KW-1185">Reference proteome</keyword>
<evidence type="ECO:0000256" key="2">
    <source>
        <dbReference type="ARBA" id="ARBA00022679"/>
    </source>
</evidence>
<comment type="caution">
    <text evidence="6">The sequence shown here is derived from an EMBL/GenBank/DDBJ whole genome shotgun (WGS) entry which is preliminary data.</text>
</comment>
<evidence type="ECO:0000256" key="3">
    <source>
        <dbReference type="ARBA" id="ARBA00022777"/>
    </source>
</evidence>
<dbReference type="RefSeq" id="WP_035940572.1">
    <property type="nucleotide sequence ID" value="NZ_AVPL01000084.1"/>
</dbReference>
<dbReference type="AlphaFoldDB" id="A0A0A0JTG1"/>
<dbReference type="NCBIfam" id="TIGR03071">
    <property type="entry name" value="couple_hipA"/>
    <property type="match status" value="1"/>
</dbReference>
<dbReference type="PANTHER" id="PTHR37419">
    <property type="entry name" value="SERINE/THREONINE-PROTEIN KINASE TOXIN HIPA"/>
    <property type="match status" value="1"/>
</dbReference>
<gene>
    <name evidence="6" type="ORF">N801_19760</name>
</gene>
<dbReference type="Pfam" id="PF07804">
    <property type="entry name" value="HipA_C"/>
    <property type="match status" value="1"/>
</dbReference>
<evidence type="ECO:0000313" key="7">
    <source>
        <dbReference type="Proteomes" id="UP000030013"/>
    </source>
</evidence>
<sequence>MNEMNVFLDGVLAGRLEQTTGGSLSFSYDAAYTSRRSPTPLSLSMPLSSARHSSRVVTAWLEGLLPDNAAVREEWGRRFQVSARNPFALLRHVGRDAAGAVQVMPVDVDPPDAALRTGDVRRLSEEELCSMLRELTVRDAGWEVGEGSGRWSLAGAQNKVALHLLDDGTWGVPNDSTPTTHILKPTASGTRFGDLHVNEFVCLRAAAVLGLRVAHVELVDFGGAKTLVSTRYDRRRDRNGTWLRLHQEDLLQAMTYPPSKKYQADKGPSVKNVAALLGSLGLADRSPVRERFFDAFAFNTLVGGTDAHAKNYSLLLRGPRVALAPLYDAASYAPYLKPGEVVHSSMKVGKAWQVRDVTVEDWVEVATALELAPDYALDRVEHLRTGMAGAVSEAADQAPAPFAKAARQVATAVAKQRHLRVPRLPRARR</sequence>
<accession>A0A0A0JTG1</accession>
<dbReference type="STRING" id="1385519.N801_19760"/>
<dbReference type="GO" id="GO:0005829">
    <property type="term" value="C:cytosol"/>
    <property type="evidence" value="ECO:0007669"/>
    <property type="project" value="TreeGrafter"/>
</dbReference>
<keyword evidence="2" id="KW-0808">Transferase</keyword>
<organism evidence="6 7">
    <name type="scientific">Knoellia aerolata DSM 18566</name>
    <dbReference type="NCBI Taxonomy" id="1385519"/>
    <lineage>
        <taxon>Bacteria</taxon>
        <taxon>Bacillati</taxon>
        <taxon>Actinomycetota</taxon>
        <taxon>Actinomycetes</taxon>
        <taxon>Micrococcales</taxon>
        <taxon>Intrasporangiaceae</taxon>
        <taxon>Knoellia</taxon>
    </lineage>
</organism>
<dbReference type="PANTHER" id="PTHR37419:SF1">
    <property type="entry name" value="SERINE_THREONINE-PROTEIN KINASE TOXIN HIPA"/>
    <property type="match status" value="1"/>
</dbReference>
<evidence type="ECO:0000259" key="5">
    <source>
        <dbReference type="Pfam" id="PF13657"/>
    </source>
</evidence>
<dbReference type="Gene3D" id="1.10.1070.20">
    <property type="match status" value="1"/>
</dbReference>
<keyword evidence="3 6" id="KW-0418">Kinase</keyword>